<dbReference type="GO" id="GO:0016301">
    <property type="term" value="F:kinase activity"/>
    <property type="evidence" value="ECO:0007669"/>
    <property type="project" value="UniProtKB-KW"/>
</dbReference>
<organism evidence="6 7">
    <name type="scientific">Halovenus carboxidivorans</name>
    <dbReference type="NCBI Taxonomy" id="2692199"/>
    <lineage>
        <taxon>Archaea</taxon>
        <taxon>Methanobacteriati</taxon>
        <taxon>Methanobacteriota</taxon>
        <taxon>Stenosarchaea group</taxon>
        <taxon>Halobacteria</taxon>
        <taxon>Halobacteriales</taxon>
        <taxon>Haloarculaceae</taxon>
        <taxon>Halovenus</taxon>
    </lineage>
</organism>
<dbReference type="GO" id="GO:0006796">
    <property type="term" value="P:phosphate-containing compound metabolic process"/>
    <property type="evidence" value="ECO:0007669"/>
    <property type="project" value="UniProtKB-ARBA"/>
</dbReference>
<dbReference type="PROSITE" id="PS00584">
    <property type="entry name" value="PFKB_KINASES_2"/>
    <property type="match status" value="1"/>
</dbReference>
<evidence type="ECO:0000256" key="4">
    <source>
        <dbReference type="RuleBase" id="RU003704"/>
    </source>
</evidence>
<evidence type="ECO:0000256" key="3">
    <source>
        <dbReference type="ARBA" id="ARBA00022777"/>
    </source>
</evidence>
<feature type="domain" description="Carbohydrate kinase PfkB" evidence="5">
    <location>
        <begin position="1"/>
        <end position="274"/>
    </location>
</feature>
<dbReference type="InterPro" id="IPR002173">
    <property type="entry name" value="Carboh/pur_kinase_PfkB_CS"/>
</dbReference>
<dbReference type="PRINTS" id="PR00990">
    <property type="entry name" value="RIBOKINASE"/>
</dbReference>
<keyword evidence="7" id="KW-1185">Reference proteome</keyword>
<evidence type="ECO:0000259" key="5">
    <source>
        <dbReference type="Pfam" id="PF00294"/>
    </source>
</evidence>
<reference evidence="6 7" key="1">
    <citation type="submission" date="2019-12" db="EMBL/GenBank/DDBJ databases">
        <title>Isolation and characterization of three novel carbon monoxide-oxidizing members of Halobacteria from salione crusts and soils.</title>
        <authorList>
            <person name="Myers M.R."/>
            <person name="King G.M."/>
        </authorList>
    </citation>
    <scope>NUCLEOTIDE SEQUENCE [LARGE SCALE GENOMIC DNA]</scope>
    <source>
        <strain evidence="6 7">WSH3</strain>
    </source>
</reference>
<proteinExistence type="inferred from homology"/>
<dbReference type="OrthoDB" id="26949at2157"/>
<dbReference type="InterPro" id="IPR011611">
    <property type="entry name" value="PfkB_dom"/>
</dbReference>
<dbReference type="PANTHER" id="PTHR10584:SF166">
    <property type="entry name" value="RIBOKINASE"/>
    <property type="match status" value="1"/>
</dbReference>
<dbReference type="RefSeq" id="WP_159764761.1">
    <property type="nucleotide sequence ID" value="NZ_WUUT01000005.1"/>
</dbReference>
<evidence type="ECO:0000256" key="1">
    <source>
        <dbReference type="ARBA" id="ARBA00010688"/>
    </source>
</evidence>
<dbReference type="InterPro" id="IPR029056">
    <property type="entry name" value="Ribokinase-like"/>
</dbReference>
<comment type="similarity">
    <text evidence="1 4">Belongs to the carbohydrate kinase PfkB family.</text>
</comment>
<dbReference type="SUPFAM" id="SSF53613">
    <property type="entry name" value="Ribokinase-like"/>
    <property type="match status" value="1"/>
</dbReference>
<dbReference type="EMBL" id="WUUT01000005">
    <property type="protein sequence ID" value="MXR52641.1"/>
    <property type="molecule type" value="Genomic_DNA"/>
</dbReference>
<protein>
    <submittedName>
        <fullName evidence="6">Carbohydrate kinase family protein</fullName>
    </submittedName>
</protein>
<dbReference type="Gene3D" id="3.40.1190.20">
    <property type="match status" value="1"/>
</dbReference>
<accession>A0A6B0TBN3</accession>
<dbReference type="AlphaFoldDB" id="A0A6B0TBN3"/>
<evidence type="ECO:0000313" key="6">
    <source>
        <dbReference type="EMBL" id="MXR52641.1"/>
    </source>
</evidence>
<dbReference type="PANTHER" id="PTHR10584">
    <property type="entry name" value="SUGAR KINASE"/>
    <property type="match status" value="1"/>
</dbReference>
<dbReference type="Pfam" id="PF00294">
    <property type="entry name" value="PfkB"/>
    <property type="match status" value="1"/>
</dbReference>
<sequence length="287" mass="30276">MSRVVCAGHVNWDVTLHVDDLPDPDGEAAITHQSQAGGGSASNTATALAGLGIDVSLLGSVGDDQYATLARDELDSVGVDCSALKSVSGETTVKYIVVDEDGEVFVFANEGVNEAYDADDLAEETLAAADRLHLTSQDPSTAADLAKRARKRSIPVSFDPGRRLDTRAYDDLIREVDLLFLNEREADAVESLLETREFPTVIKRGNGGATVRSPDGRITHEGFDVDASDTAGAGDAFAAGYLASVLRGRSVRDALADANACGALAVQSPGARVDLSLSAVERYRRDH</sequence>
<dbReference type="InterPro" id="IPR002139">
    <property type="entry name" value="Ribo/fructo_kinase"/>
</dbReference>
<evidence type="ECO:0000313" key="7">
    <source>
        <dbReference type="Proteomes" id="UP000466535"/>
    </source>
</evidence>
<name>A0A6B0TBN3_9EURY</name>
<dbReference type="Proteomes" id="UP000466535">
    <property type="component" value="Unassembled WGS sequence"/>
</dbReference>
<comment type="caution">
    <text evidence="6">The sequence shown here is derived from an EMBL/GenBank/DDBJ whole genome shotgun (WGS) entry which is preliminary data.</text>
</comment>
<keyword evidence="3 4" id="KW-0418">Kinase</keyword>
<keyword evidence="2 4" id="KW-0808">Transferase</keyword>
<evidence type="ECO:0000256" key="2">
    <source>
        <dbReference type="ARBA" id="ARBA00022679"/>
    </source>
</evidence>
<gene>
    <name evidence="6" type="ORF">GRX03_13625</name>
</gene>